<evidence type="ECO:0008006" key="5">
    <source>
        <dbReference type="Google" id="ProtNLM"/>
    </source>
</evidence>
<dbReference type="RefSeq" id="WP_081192484.1">
    <property type="nucleotide sequence ID" value="NZ_MWIH01000006.1"/>
</dbReference>
<feature type="compositionally biased region" description="Low complexity" evidence="1">
    <location>
        <begin position="1"/>
        <end position="14"/>
    </location>
</feature>
<dbReference type="STRING" id="1962155.B1813_13310"/>
<evidence type="ECO:0000256" key="2">
    <source>
        <dbReference type="SAM" id="Phobius"/>
    </source>
</evidence>
<feature type="compositionally biased region" description="Low complexity" evidence="1">
    <location>
        <begin position="23"/>
        <end position="66"/>
    </location>
</feature>
<dbReference type="Proteomes" id="UP000192591">
    <property type="component" value="Unassembled WGS sequence"/>
</dbReference>
<feature type="region of interest" description="Disordered" evidence="1">
    <location>
        <begin position="229"/>
        <end position="267"/>
    </location>
</feature>
<feature type="compositionally biased region" description="Low complexity" evidence="1">
    <location>
        <begin position="117"/>
        <end position="128"/>
    </location>
</feature>
<feature type="transmembrane region" description="Helical" evidence="2">
    <location>
        <begin position="83"/>
        <end position="108"/>
    </location>
</feature>
<gene>
    <name evidence="3" type="ORF">B1813_13310</name>
</gene>
<evidence type="ECO:0000313" key="3">
    <source>
        <dbReference type="EMBL" id="OQO90534.1"/>
    </source>
</evidence>
<feature type="region of interest" description="Disordered" evidence="1">
    <location>
        <begin position="113"/>
        <end position="138"/>
    </location>
</feature>
<name>A0A1V9A0R7_SACPI</name>
<feature type="compositionally biased region" description="Gly residues" evidence="1">
    <location>
        <begin position="254"/>
        <end position="265"/>
    </location>
</feature>
<dbReference type="AlphaFoldDB" id="A0A1V9A0R7"/>
<keyword evidence="2" id="KW-1133">Transmembrane helix</keyword>
<dbReference type="EMBL" id="MWIH01000006">
    <property type="protein sequence ID" value="OQO90534.1"/>
    <property type="molecule type" value="Genomic_DNA"/>
</dbReference>
<organism evidence="3 4">
    <name type="scientific">Saccharomonospora piscinae</name>
    <dbReference type="NCBI Taxonomy" id="687388"/>
    <lineage>
        <taxon>Bacteria</taxon>
        <taxon>Bacillati</taxon>
        <taxon>Actinomycetota</taxon>
        <taxon>Actinomycetes</taxon>
        <taxon>Pseudonocardiales</taxon>
        <taxon>Pseudonocardiaceae</taxon>
        <taxon>Saccharomonospora</taxon>
    </lineage>
</organism>
<proteinExistence type="predicted"/>
<comment type="caution">
    <text evidence="3">The sequence shown here is derived from an EMBL/GenBank/DDBJ whole genome shotgun (WGS) entry which is preliminary data.</text>
</comment>
<protein>
    <recommendedName>
        <fullName evidence="5">DUF4878 domain-containing protein</fullName>
    </recommendedName>
</protein>
<accession>A0A1V9A0R7</accession>
<evidence type="ECO:0000256" key="1">
    <source>
        <dbReference type="SAM" id="MobiDB-lite"/>
    </source>
</evidence>
<sequence>MTYPQQPGQPPYGQQPGGPYGAPPSGGFPQQGGQYPQSGQYAQYPQGGPYAGAPGYPQQYPYNAQQGGYGQPPQPPKKNRTGLWIGLGAGAVAVVAFLVTGLLAPGFLLGDDEDSDGSASGGDDTTGQQTGGQGNDPSALAQQISAALTSGDTATLQGLTCAGATEMVVGAVQQAGTLGQVAMTGQPQVSGQQATTEGTATVDGSEYAVTATFAQENGNWCWQDVQLGAQTPGAGGTSDLPGVPNESGAPTGTGDEGTTGDGGGDAQTFLDEFGAALEAGDEGALTGMLCEGASEDAKQSVEQALAADDSYTAEDVTASDSLAEATFIGSKGELIVLADNFDGHFCAYGAIYY</sequence>
<keyword evidence="4" id="KW-1185">Reference proteome</keyword>
<feature type="region of interest" description="Disordered" evidence="1">
    <location>
        <begin position="1"/>
        <end position="77"/>
    </location>
</feature>
<evidence type="ECO:0000313" key="4">
    <source>
        <dbReference type="Proteomes" id="UP000192591"/>
    </source>
</evidence>
<keyword evidence="2" id="KW-0472">Membrane</keyword>
<keyword evidence="2" id="KW-0812">Transmembrane</keyword>
<reference evidence="3 4" key="1">
    <citation type="submission" date="2017-02" db="EMBL/GenBank/DDBJ databases">
        <title>Draft genome of Saccharomonospora sp. 154.</title>
        <authorList>
            <person name="Alonso-Carmona G.S."/>
            <person name="De La Haba R."/>
            <person name="Vera-Gargallo B."/>
            <person name="Sandoval-Trujillo A.H."/>
            <person name="Ramirez-Duran N."/>
            <person name="Ventosa A."/>
        </authorList>
    </citation>
    <scope>NUCLEOTIDE SEQUENCE [LARGE SCALE GENOMIC DNA]</scope>
    <source>
        <strain evidence="3 4">LRS4.154</strain>
    </source>
</reference>